<organism evidence="5 7">
    <name type="scientific">Bacteroides thetaiotaomicron</name>
    <dbReference type="NCBI Taxonomy" id="818"/>
    <lineage>
        <taxon>Bacteria</taxon>
        <taxon>Pseudomonadati</taxon>
        <taxon>Bacteroidota</taxon>
        <taxon>Bacteroidia</taxon>
        <taxon>Bacteroidales</taxon>
        <taxon>Bacteroidaceae</taxon>
        <taxon>Bacteroides</taxon>
    </lineage>
</organism>
<dbReference type="Proteomes" id="UP000500882">
    <property type="component" value="Chromosome"/>
</dbReference>
<dbReference type="Pfam" id="PF16342">
    <property type="entry name" value="DUF4972"/>
    <property type="match status" value="1"/>
</dbReference>
<evidence type="ECO:0000313" key="4">
    <source>
        <dbReference type="EMBL" id="KAB4453023.1"/>
    </source>
</evidence>
<feature type="chain" id="PRO_5014235898" evidence="1">
    <location>
        <begin position="34"/>
        <end position="491"/>
    </location>
</feature>
<feature type="signal peptide" evidence="1">
    <location>
        <begin position="1"/>
        <end position="33"/>
    </location>
</feature>
<evidence type="ECO:0000313" key="6">
    <source>
        <dbReference type="Proteomes" id="UP000436825"/>
    </source>
</evidence>
<dbReference type="Proteomes" id="UP000436825">
    <property type="component" value="Unassembled WGS sequence"/>
</dbReference>
<dbReference type="DNASU" id="1072579"/>
<dbReference type="Gene3D" id="2.60.120.200">
    <property type="match status" value="1"/>
</dbReference>
<evidence type="ECO:0000256" key="1">
    <source>
        <dbReference type="SAM" id="SignalP"/>
    </source>
</evidence>
<dbReference type="AlphaFoldDB" id="A0A0P0FK95"/>
<dbReference type="InterPro" id="IPR013320">
    <property type="entry name" value="ConA-like_dom_sf"/>
</dbReference>
<proteinExistence type="predicted"/>
<dbReference type="RefSeq" id="WP_011108860.1">
    <property type="nucleotide sequence ID" value="NZ_AP022660.1"/>
</dbReference>
<dbReference type="Proteomes" id="UP000440614">
    <property type="component" value="Unassembled WGS sequence"/>
</dbReference>
<evidence type="ECO:0000313" key="8">
    <source>
        <dbReference type="Proteomes" id="UP000440614"/>
    </source>
</evidence>
<sequence>MKDMKQLINKWGESMLFSLLMALCLTWTFTACSDDKDNEYISDTQLSILEDNRTSLSYLLKNSTFGTAPGTFPEASKEILNNAIAELDQLITKVKGGEMFDEATFEATIAKVNQAIDEFKNSKYYNLSPEAQKFISDLMAKADELREMIANEALWGNHQGQYPVEGKATLESAAEDLESLADRIKTSAITDMTQEIYDDAIAAADKKLQEVENSAWPEDNLVWNLFVDGNKGGYIDFGYSEDFVKFGDDNNQNFTIELWINIKEFCSKSGEDNSTFLAAFVNSPRSGWRVQYRKVNGGNEHWLRGSMAHWQNEGPKDPEWWEPRAIVNNPKDKWTHFAFAVADNGVPGFDPPQEHTKSCVFVNGSQSGEVIRVGEAWRTYINNGCIEEKMPMTAFCRLNTDKTTREEYFSGYIKYMRIWKGIRSRDDLRLSAMGQVDVDPNDPNLVAAWDFEVLGAQPTGTTITDITGRHVATLKGPEGTYQWVESTTIAQ</sequence>
<dbReference type="GO" id="GO:0005975">
    <property type="term" value="P:carbohydrate metabolic process"/>
    <property type="evidence" value="ECO:0007669"/>
    <property type="project" value="UniProtKB-ARBA"/>
</dbReference>
<dbReference type="SUPFAM" id="SSF49899">
    <property type="entry name" value="Concanavalin A-like lectins/glucanases"/>
    <property type="match status" value="1"/>
</dbReference>
<evidence type="ECO:0000313" key="5">
    <source>
        <dbReference type="EMBL" id="KAB4481403.1"/>
    </source>
</evidence>
<keyword evidence="1" id="KW-0732">Signal</keyword>
<dbReference type="EMBL" id="WCRW01000015">
    <property type="protein sequence ID" value="KAB4453023.1"/>
    <property type="molecule type" value="Genomic_DNA"/>
</dbReference>
<evidence type="ECO:0000313" key="7">
    <source>
        <dbReference type="Proteomes" id="UP000436858"/>
    </source>
</evidence>
<dbReference type="EMBL" id="AP022660">
    <property type="protein sequence ID" value="BCA48111.1"/>
    <property type="molecule type" value="Genomic_DNA"/>
</dbReference>
<reference evidence="6 7" key="1">
    <citation type="journal article" date="2019" name="Nat. Med.">
        <title>A library of human gut bacterial isolates paired with longitudinal multiomics data enables mechanistic microbiome research.</title>
        <authorList>
            <person name="Poyet M."/>
            <person name="Groussin M."/>
            <person name="Gibbons S.M."/>
            <person name="Avila-Pacheco J."/>
            <person name="Jiang X."/>
            <person name="Kearney S.M."/>
            <person name="Perrotta A.R."/>
            <person name="Berdy B."/>
            <person name="Zhao S."/>
            <person name="Lieberman T.D."/>
            <person name="Swanson P.K."/>
            <person name="Smith M."/>
            <person name="Roesemann S."/>
            <person name="Alexander J.E."/>
            <person name="Rich S.A."/>
            <person name="Livny J."/>
            <person name="Vlamakis H."/>
            <person name="Clish C."/>
            <person name="Bullock K."/>
            <person name="Deik A."/>
            <person name="Scott J."/>
            <person name="Pierce K.A."/>
            <person name="Xavier R.J."/>
            <person name="Alm E.J."/>
        </authorList>
    </citation>
    <scope>NUCLEOTIDE SEQUENCE [LARGE SCALE GENOMIC DNA]</scope>
    <source>
        <strain evidence="4 6">BIOML-A160</strain>
        <strain evidence="5 7">BIOML-A162</strain>
        <strain evidence="3 8">BIOML-A188</strain>
    </source>
</reference>
<protein>
    <submittedName>
        <fullName evidence="5">DUF4972 domain-containing protein</fullName>
    </submittedName>
</protein>
<dbReference type="EMBL" id="WCSY01000006">
    <property type="protein sequence ID" value="KAB4314313.1"/>
    <property type="molecule type" value="Genomic_DNA"/>
</dbReference>
<evidence type="ECO:0000313" key="9">
    <source>
        <dbReference type="Proteomes" id="UP000500882"/>
    </source>
</evidence>
<dbReference type="EMBL" id="WCRY01000012">
    <property type="protein sequence ID" value="KAB4481403.1"/>
    <property type="molecule type" value="Genomic_DNA"/>
</dbReference>
<dbReference type="InterPro" id="IPR032510">
    <property type="entry name" value="DUF4972"/>
</dbReference>
<gene>
    <name evidence="2" type="ORF">BatF92_00530</name>
    <name evidence="4" type="ORF">GAN75_19455</name>
    <name evidence="5" type="ORF">GAN91_14080</name>
    <name evidence="3" type="ORF">GAO51_08095</name>
</gene>
<reference evidence="2 9" key="2">
    <citation type="submission" date="2020-02" db="EMBL/GenBank/DDBJ databases">
        <title>Whole-genome sequencing and comparative analysis of the genomes of Bacteroides thetaiotaomicron and Escherichia coli isolated from a healthy resident in Vietnam.</title>
        <authorList>
            <person name="Mohsin M."/>
            <person name="Tanaka K."/>
            <person name="Kawahara R."/>
            <person name="Kondo S."/>
            <person name="Noguchi H."/>
            <person name="Motooka D."/>
            <person name="Nakamura S."/>
            <person name="Khong D.T."/>
            <person name="Nguyen T.N."/>
            <person name="Tran H.T."/>
            <person name="Yamamoto Y."/>
        </authorList>
    </citation>
    <scope>NUCLEOTIDE SEQUENCE [LARGE SCALE GENOMIC DNA]</scope>
    <source>
        <strain evidence="2 9">F9-2</strain>
    </source>
</reference>
<evidence type="ECO:0000313" key="2">
    <source>
        <dbReference type="EMBL" id="BCA48111.1"/>
    </source>
</evidence>
<dbReference type="GeneID" id="60924699"/>
<dbReference type="KEGG" id="btho:Btheta7330_04775"/>
<accession>A0A0P0FK95</accession>
<dbReference type="Proteomes" id="UP000436858">
    <property type="component" value="Unassembled WGS sequence"/>
</dbReference>
<dbReference type="PROSITE" id="PS51257">
    <property type="entry name" value="PROKAR_LIPOPROTEIN"/>
    <property type="match status" value="1"/>
</dbReference>
<dbReference type="GO" id="GO:0004553">
    <property type="term" value="F:hydrolase activity, hydrolyzing O-glycosyl compounds"/>
    <property type="evidence" value="ECO:0007669"/>
    <property type="project" value="UniProtKB-ARBA"/>
</dbReference>
<name>A0A0P0FK95_BACT4</name>
<evidence type="ECO:0000313" key="3">
    <source>
        <dbReference type="EMBL" id="KAB4314313.1"/>
    </source>
</evidence>